<sequence>MSVNNNEILYIYDAKLTNPNGDPDEENRPRMDYEREINLVSDLRLKRYIRDYLMLKGYDIFVRLVDDKPVTADKRVKDLEDSSNEWILENWIDVRMFGATMTVQKDTKTFIGPIQFNWGYSLNKVELLEASITSHFSSSETFAQGTIGKDFRVKYSLIAFSGVVSGHRAEKTKLKEDDLYLLDEALKHAIPNLVTRSKIGQYPRIYMRVEYVDKETILGDFRDYIELKTTTDSIRDINECSLEMVKLVNLLNENKNKIKNVYYFVDERLELNINGEKVTFEEAFKELPLKKVD</sequence>
<keyword evidence="2" id="KW-1185">Reference proteome</keyword>
<dbReference type="InterPro" id="IPR013419">
    <property type="entry name" value="CRISPR-assoc_prot_Cas7/Csh2"/>
</dbReference>
<name>G2MUC1_9THEO</name>
<dbReference type="KEGG" id="twi:Thewi_2624"/>
<dbReference type="NCBIfam" id="TIGR01595">
    <property type="entry name" value="cas_CT1132"/>
    <property type="match status" value="1"/>
</dbReference>
<evidence type="ECO:0000313" key="1">
    <source>
        <dbReference type="EMBL" id="AEM79948.1"/>
    </source>
</evidence>
<dbReference type="eggNOG" id="COG3649">
    <property type="taxonomic scope" value="Bacteria"/>
</dbReference>
<dbReference type="RefSeq" id="WP_014063728.1">
    <property type="nucleotide sequence ID" value="NC_015958.1"/>
</dbReference>
<gene>
    <name evidence="1" type="ORF">Thewi_2624</name>
</gene>
<dbReference type="AlphaFoldDB" id="G2MUC1"/>
<evidence type="ECO:0000313" key="2">
    <source>
        <dbReference type="Proteomes" id="UP000008276"/>
    </source>
</evidence>
<reference evidence="1 2" key="1">
    <citation type="submission" date="2011-08" db="EMBL/GenBank/DDBJ databases">
        <title>Complete sequence of Thermoanaerobacter wiegelii Rt8.B1.</title>
        <authorList>
            <consortium name="US DOE Joint Genome Institute"/>
            <person name="Lucas S."/>
            <person name="Han J."/>
            <person name="Lapidus A."/>
            <person name="Cheng J.-F."/>
            <person name="Goodwin L."/>
            <person name="Pitluck S."/>
            <person name="Peters L."/>
            <person name="Mikhailova N."/>
            <person name="Zeytun A."/>
            <person name="Daligault H."/>
            <person name="Detter J.C."/>
            <person name="Han C."/>
            <person name="Tapia R."/>
            <person name="Land M."/>
            <person name="Hauser L."/>
            <person name="Kyrpides N."/>
            <person name="Ivanova N."/>
            <person name="Pagani I."/>
            <person name="Hemme C."/>
            <person name="Woyke T."/>
        </authorList>
    </citation>
    <scope>NUCLEOTIDE SEQUENCE [LARGE SCALE GENOMIC DNA]</scope>
    <source>
        <strain evidence="1 2">Rt8.B1</strain>
    </source>
</reference>
<dbReference type="NCBIfam" id="TIGR02590">
    <property type="entry name" value="cas_Csh2"/>
    <property type="match status" value="1"/>
</dbReference>
<dbReference type="Pfam" id="PF05107">
    <property type="entry name" value="Cas_Cas7"/>
    <property type="match status" value="1"/>
</dbReference>
<dbReference type="STRING" id="697303.Thewi_2624"/>
<organism evidence="1 2">
    <name type="scientific">Thermoanaerobacter wiegelii Rt8.B1</name>
    <dbReference type="NCBI Taxonomy" id="697303"/>
    <lineage>
        <taxon>Bacteria</taxon>
        <taxon>Bacillati</taxon>
        <taxon>Bacillota</taxon>
        <taxon>Clostridia</taxon>
        <taxon>Thermoanaerobacterales</taxon>
        <taxon>Thermoanaerobacteraceae</taxon>
        <taxon>Thermoanaerobacter</taxon>
    </lineage>
</organism>
<dbReference type="HOGENOM" id="CLU_071770_0_0_9"/>
<dbReference type="InterPro" id="IPR006482">
    <property type="entry name" value="Cas7_Csh2/Csh2"/>
</dbReference>
<dbReference type="GO" id="GO:0043571">
    <property type="term" value="P:maintenance of CRISPR repeat elements"/>
    <property type="evidence" value="ECO:0007669"/>
    <property type="project" value="InterPro"/>
</dbReference>
<dbReference type="EMBL" id="CP002991">
    <property type="protein sequence ID" value="AEM79948.1"/>
    <property type="molecule type" value="Genomic_DNA"/>
</dbReference>
<dbReference type="Proteomes" id="UP000008276">
    <property type="component" value="Chromosome"/>
</dbReference>
<proteinExistence type="predicted"/>
<accession>G2MUC1</accession>
<protein>
    <submittedName>
        <fullName evidence="1">CRISPR-associated protein, Csh2 family</fullName>
    </submittedName>
</protein>